<dbReference type="PANTHER" id="PTHR43004:SF19">
    <property type="entry name" value="BINDING MONOOXYGENASE, PUTATIVE (JCVI)-RELATED"/>
    <property type="match status" value="1"/>
</dbReference>
<dbReference type="InterPro" id="IPR050641">
    <property type="entry name" value="RIFMO-like"/>
</dbReference>
<dbReference type="Gene3D" id="3.40.30.120">
    <property type="match status" value="1"/>
</dbReference>
<dbReference type="GO" id="GO:0016709">
    <property type="term" value="F:oxidoreductase activity, acting on paired donors, with incorporation or reduction of molecular oxygen, NAD(P)H as one donor, and incorporation of one atom of oxygen"/>
    <property type="evidence" value="ECO:0007669"/>
    <property type="project" value="UniProtKB-ARBA"/>
</dbReference>
<dbReference type="InterPro" id="IPR036188">
    <property type="entry name" value="FAD/NAD-bd_sf"/>
</dbReference>
<evidence type="ECO:0000256" key="4">
    <source>
        <dbReference type="SAM" id="MobiDB-lite"/>
    </source>
</evidence>
<protein>
    <submittedName>
        <fullName evidence="6">2-polyprenyl-6-methoxyphenol hydroxylase</fullName>
    </submittedName>
</protein>
<feature type="region of interest" description="Disordered" evidence="4">
    <location>
        <begin position="550"/>
        <end position="569"/>
    </location>
</feature>
<dbReference type="PANTHER" id="PTHR43004">
    <property type="entry name" value="TRK SYSTEM POTASSIUM UPTAKE PROTEIN"/>
    <property type="match status" value="1"/>
</dbReference>
<dbReference type="AlphaFoldDB" id="A0A1H0BA95"/>
<comment type="cofactor">
    <cofactor evidence="1">
        <name>FAD</name>
        <dbReference type="ChEBI" id="CHEBI:57692"/>
    </cofactor>
</comment>
<keyword evidence="2" id="KW-0285">Flavoprotein</keyword>
<dbReference type="Proteomes" id="UP000199341">
    <property type="component" value="Unassembled WGS sequence"/>
</dbReference>
<dbReference type="EMBL" id="FNIE01000004">
    <property type="protein sequence ID" value="SDN42580.1"/>
    <property type="molecule type" value="Genomic_DNA"/>
</dbReference>
<dbReference type="SUPFAM" id="SSF51905">
    <property type="entry name" value="FAD/NAD(P)-binding domain"/>
    <property type="match status" value="1"/>
</dbReference>
<keyword evidence="7" id="KW-1185">Reference proteome</keyword>
<evidence type="ECO:0000256" key="2">
    <source>
        <dbReference type="ARBA" id="ARBA00022630"/>
    </source>
</evidence>
<dbReference type="PRINTS" id="PR00420">
    <property type="entry name" value="RNGMNOXGNASE"/>
</dbReference>
<dbReference type="InterPro" id="IPR002938">
    <property type="entry name" value="FAD-bd"/>
</dbReference>
<name>A0A1H0BA95_9ACTN</name>
<evidence type="ECO:0000313" key="7">
    <source>
        <dbReference type="Proteomes" id="UP000199341"/>
    </source>
</evidence>
<evidence type="ECO:0000259" key="5">
    <source>
        <dbReference type="Pfam" id="PF01494"/>
    </source>
</evidence>
<dbReference type="STRING" id="310781.SAMN05216259_104112"/>
<sequence>MHTVRFPVAVPPRTVDVLIVGAGPVGLAAAVELTSRGVRVAVVERARTATLVRAGAMGHTPRVVEHLRRWGLLQQVRDAWTFPPEWNQGIRLVTSLAGHELVPVPPPAFRGPLGAGVSAGEALRRPQTVFQHVFLEYLREREVTAAGGWELVALHEDADAVAAEVVEVDSGERRTVRAAYVLGTDGGRSTTRRLAGIERDGGHATEKRLRLIVRTGDISARVGAAPSGTNIVLNARASGFLAAVSTREWRVYAGPFPLEYEPGEEELLATARAAFGFDLDLELVSATTFHHATRIARTFRRGRVLLAGDAAHVRTPGGNLGEGIGDVVNLGWKLAAVLAGHAPPALLDSYDEERRPHNARVAEHALERARRSQATLAEIRRGGIPHDADLSPEAAARRSAIGERLRRDRPGTDGITFDERYDGSSAIWYEPGQRGTEPPWRPDVYEDDARPGHRAPDGLVDPYGGTLYDRIGTSFALLVLTGDRSVEHAFAREAAARSLPFTVVHLTDPAARALYAAPNVLVRPDQHVAWRGASLPAGGAEAVLDHVLGGATGPSAAGPGEGRAGKESR</sequence>
<dbReference type="Gene3D" id="3.50.50.60">
    <property type="entry name" value="FAD/NAD(P)-binding domain"/>
    <property type="match status" value="1"/>
</dbReference>
<dbReference type="Gene3D" id="3.30.9.10">
    <property type="entry name" value="D-Amino Acid Oxidase, subunit A, domain 2"/>
    <property type="match status" value="1"/>
</dbReference>
<dbReference type="Pfam" id="PF01494">
    <property type="entry name" value="FAD_binding_3"/>
    <property type="match status" value="1"/>
</dbReference>
<gene>
    <name evidence="6" type="ORF">SAMN05216259_104112</name>
</gene>
<evidence type="ECO:0000313" key="6">
    <source>
        <dbReference type="EMBL" id="SDN42580.1"/>
    </source>
</evidence>
<reference evidence="6 7" key="1">
    <citation type="submission" date="2016-10" db="EMBL/GenBank/DDBJ databases">
        <authorList>
            <person name="de Groot N.N."/>
        </authorList>
    </citation>
    <scope>NUCLEOTIDE SEQUENCE [LARGE SCALE GENOMIC DNA]</scope>
    <source>
        <strain evidence="6 7">CGMCC 4.2022</strain>
    </source>
</reference>
<dbReference type="Pfam" id="PF21274">
    <property type="entry name" value="Rng_hyd_C"/>
    <property type="match status" value="1"/>
</dbReference>
<organism evidence="6 7">
    <name type="scientific">Actinacidiphila guanduensis</name>
    <dbReference type="NCBI Taxonomy" id="310781"/>
    <lineage>
        <taxon>Bacteria</taxon>
        <taxon>Bacillati</taxon>
        <taxon>Actinomycetota</taxon>
        <taxon>Actinomycetes</taxon>
        <taxon>Kitasatosporales</taxon>
        <taxon>Streptomycetaceae</taxon>
        <taxon>Actinacidiphila</taxon>
    </lineage>
</organism>
<accession>A0A1H0BA95</accession>
<keyword evidence="3" id="KW-0274">FAD</keyword>
<dbReference type="GO" id="GO:0071949">
    <property type="term" value="F:FAD binding"/>
    <property type="evidence" value="ECO:0007669"/>
    <property type="project" value="InterPro"/>
</dbReference>
<evidence type="ECO:0000256" key="1">
    <source>
        <dbReference type="ARBA" id="ARBA00001974"/>
    </source>
</evidence>
<feature type="domain" description="FAD-binding" evidence="5">
    <location>
        <begin position="15"/>
        <end position="363"/>
    </location>
</feature>
<evidence type="ECO:0000256" key="3">
    <source>
        <dbReference type="ARBA" id="ARBA00022827"/>
    </source>
</evidence>
<proteinExistence type="predicted"/>